<reference evidence="15" key="1">
    <citation type="submission" date="2021-02" db="EMBL/GenBank/DDBJ databases">
        <authorList>
            <person name="Nowell W R."/>
        </authorList>
    </citation>
    <scope>NUCLEOTIDE SEQUENCE</scope>
</reference>
<feature type="region of interest" description="Disordered" evidence="12">
    <location>
        <begin position="413"/>
        <end position="451"/>
    </location>
</feature>
<dbReference type="InterPro" id="IPR045865">
    <property type="entry name" value="ACT-like_dom_sf"/>
</dbReference>
<dbReference type="Pfam" id="PF00351">
    <property type="entry name" value="Biopterin_H"/>
    <property type="match status" value="1"/>
</dbReference>
<accession>A0A817VQD9</accession>
<comment type="subunit">
    <text evidence="9">Interacts with DNAJC12.</text>
</comment>
<feature type="binding site" evidence="10">
    <location>
        <position position="668"/>
    </location>
    <ligand>
        <name>L-tryptophan</name>
        <dbReference type="ChEBI" id="CHEBI:57912"/>
    </ligand>
</feature>
<comment type="cofactor">
    <cofactor evidence="1 11">
        <name>Fe(2+)</name>
        <dbReference type="ChEBI" id="CHEBI:29033"/>
    </cofactor>
</comment>
<organism evidence="15 17">
    <name type="scientific">Rotaria socialis</name>
    <dbReference type="NCBI Taxonomy" id="392032"/>
    <lineage>
        <taxon>Eukaryota</taxon>
        <taxon>Metazoa</taxon>
        <taxon>Spiralia</taxon>
        <taxon>Gnathifera</taxon>
        <taxon>Rotifera</taxon>
        <taxon>Eurotatoria</taxon>
        <taxon>Bdelloidea</taxon>
        <taxon>Philodinida</taxon>
        <taxon>Philodinidae</taxon>
        <taxon>Rotaria</taxon>
    </lineage>
</organism>
<evidence type="ECO:0000259" key="14">
    <source>
        <dbReference type="PROSITE" id="PS51671"/>
    </source>
</evidence>
<dbReference type="SUPFAM" id="SSF56534">
    <property type="entry name" value="Aromatic aminoacid monoxygenases, catalytic and oligomerization domains"/>
    <property type="match status" value="1"/>
</dbReference>
<dbReference type="PROSITE" id="PS51410">
    <property type="entry name" value="BH4_AAA_HYDROXYL_2"/>
    <property type="match status" value="1"/>
</dbReference>
<evidence type="ECO:0000256" key="10">
    <source>
        <dbReference type="PIRSR" id="PIRSR601273-1"/>
    </source>
</evidence>
<feature type="binding site" evidence="10">
    <location>
        <position position="799"/>
    </location>
    <ligand>
        <name>L-tryptophan</name>
        <dbReference type="ChEBI" id="CHEBI:57912"/>
    </ligand>
</feature>
<dbReference type="InterPro" id="IPR018301">
    <property type="entry name" value="ArAA_hydroxylase_Fe/CU_BS"/>
</dbReference>
<keyword evidence="3 11" id="KW-0479">Metal-binding</keyword>
<comment type="caution">
    <text evidence="15">The sequence shown here is derived from an EMBL/GenBank/DDBJ whole genome shotgun (WGS) entry which is preliminary data.</text>
</comment>
<dbReference type="PANTHER" id="PTHR11473:SF16">
    <property type="entry name" value="TRYPTOPHAN 5-HYDROXYLASE 2"/>
    <property type="match status" value="1"/>
</dbReference>
<gene>
    <name evidence="15" type="ORF">KIK155_LOCUS3104</name>
    <name evidence="16" type="ORF">LUA448_LOCUS19990</name>
</gene>
<dbReference type="PRINTS" id="PR00372">
    <property type="entry name" value="FYWHYDRXLASE"/>
</dbReference>
<name>A0A817VQD9_9BILA</name>
<evidence type="ECO:0000313" key="15">
    <source>
        <dbReference type="EMBL" id="CAF3345336.1"/>
    </source>
</evidence>
<feature type="binding site" evidence="11">
    <location>
        <position position="750"/>
    </location>
    <ligand>
        <name>Fe cation</name>
        <dbReference type="ChEBI" id="CHEBI:24875"/>
    </ligand>
</feature>
<evidence type="ECO:0000256" key="2">
    <source>
        <dbReference type="ARBA" id="ARBA00009712"/>
    </source>
</evidence>
<feature type="binding site" evidence="11">
    <location>
        <position position="705"/>
    </location>
    <ligand>
        <name>Fe cation</name>
        <dbReference type="ChEBI" id="CHEBI:24875"/>
    </ligand>
</feature>
<dbReference type="EMBL" id="CAJNYV010000115">
    <property type="protein sequence ID" value="CAF3345336.1"/>
    <property type="molecule type" value="Genomic_DNA"/>
</dbReference>
<keyword evidence="4" id="KW-0560">Oxidoreductase</keyword>
<dbReference type="PROSITE" id="PS00367">
    <property type="entry name" value="BH4_AAA_HYDROXYL_1"/>
    <property type="match status" value="1"/>
</dbReference>
<dbReference type="GO" id="GO:0009072">
    <property type="term" value="P:aromatic amino acid metabolic process"/>
    <property type="evidence" value="ECO:0007669"/>
    <property type="project" value="InterPro"/>
</dbReference>
<dbReference type="FunFam" id="1.10.800.10:FF:000004">
    <property type="entry name" value="Tyrosine 3-monooxygenase"/>
    <property type="match status" value="1"/>
</dbReference>
<evidence type="ECO:0000313" key="16">
    <source>
        <dbReference type="EMBL" id="CAF3427044.1"/>
    </source>
</evidence>
<dbReference type="GO" id="GO:0043005">
    <property type="term" value="C:neuron projection"/>
    <property type="evidence" value="ECO:0007669"/>
    <property type="project" value="TreeGrafter"/>
</dbReference>
<evidence type="ECO:0000256" key="3">
    <source>
        <dbReference type="ARBA" id="ARBA00022723"/>
    </source>
</evidence>
<evidence type="ECO:0000256" key="6">
    <source>
        <dbReference type="ARBA" id="ARBA00023033"/>
    </source>
</evidence>
<evidence type="ECO:0000259" key="13">
    <source>
        <dbReference type="PROSITE" id="PS51410"/>
    </source>
</evidence>
<proteinExistence type="inferred from homology"/>
<evidence type="ECO:0000256" key="5">
    <source>
        <dbReference type="ARBA" id="ARBA00023004"/>
    </source>
</evidence>
<feature type="binding site" evidence="10">
    <location>
        <position position="690"/>
    </location>
    <ligand>
        <name>L-tryptophan</name>
        <dbReference type="ChEBI" id="CHEBI:57912"/>
    </ligand>
</feature>
<feature type="binding site" evidence="10">
    <location>
        <position position="698"/>
    </location>
    <ligand>
        <name>L-tryptophan</name>
        <dbReference type="ChEBI" id="CHEBI:57912"/>
    </ligand>
</feature>
<protein>
    <recommendedName>
        <fullName evidence="7">Tryptophan 5-hydroxylase 2</fullName>
    </recommendedName>
    <alternativeName>
        <fullName evidence="8">Tryptophan 5-monooxygenase 2</fullName>
    </alternativeName>
</protein>
<evidence type="ECO:0000256" key="4">
    <source>
        <dbReference type="ARBA" id="ARBA00023002"/>
    </source>
</evidence>
<feature type="domain" description="Biopterin-dependent aromatic amino acid hydroxylase family profile" evidence="13">
    <location>
        <begin position="526"/>
        <end position="872"/>
    </location>
</feature>
<dbReference type="GO" id="GO:0046189">
    <property type="term" value="P:phenol-containing compound biosynthetic process"/>
    <property type="evidence" value="ECO:0007669"/>
    <property type="project" value="UniProtKB-ARBA"/>
</dbReference>
<dbReference type="Gene3D" id="1.10.800.10">
    <property type="entry name" value="Aromatic amino acid hydroxylase"/>
    <property type="match status" value="1"/>
</dbReference>
<dbReference type="PANTHER" id="PTHR11473">
    <property type="entry name" value="AROMATIC AMINO ACID HYDROXYLASE"/>
    <property type="match status" value="1"/>
</dbReference>
<dbReference type="PROSITE" id="PS51671">
    <property type="entry name" value="ACT"/>
    <property type="match status" value="1"/>
</dbReference>
<feature type="binding site" evidence="11">
    <location>
        <position position="710"/>
    </location>
    <ligand>
        <name>Fe cation</name>
        <dbReference type="ChEBI" id="CHEBI:24875"/>
    </ligand>
</feature>
<dbReference type="SUPFAM" id="SSF55021">
    <property type="entry name" value="ACT-like"/>
    <property type="match status" value="1"/>
</dbReference>
<dbReference type="Proteomes" id="UP000663833">
    <property type="component" value="Unassembled WGS sequence"/>
</dbReference>
<dbReference type="AlphaFoldDB" id="A0A817VQD9"/>
<dbReference type="Pfam" id="PF01842">
    <property type="entry name" value="ACT"/>
    <property type="match status" value="1"/>
</dbReference>
<keyword evidence="5 11" id="KW-0408">Iron</keyword>
<feature type="binding site" evidence="10">
    <location>
        <position position="769"/>
    </location>
    <ligand>
        <name>L-tryptophan</name>
        <dbReference type="ChEBI" id="CHEBI:57912"/>
    </ligand>
</feature>
<dbReference type="EMBL" id="CAJNYD010002541">
    <property type="protein sequence ID" value="CAF3427044.1"/>
    <property type="molecule type" value="Genomic_DNA"/>
</dbReference>
<dbReference type="Proteomes" id="UP000663865">
    <property type="component" value="Unassembled WGS sequence"/>
</dbReference>
<dbReference type="Gene3D" id="3.30.70.260">
    <property type="match status" value="1"/>
</dbReference>
<dbReference type="InterPro" id="IPR002912">
    <property type="entry name" value="ACT_dom"/>
</dbReference>
<feature type="domain" description="ACT" evidence="14">
    <location>
        <begin position="51"/>
        <end position="128"/>
    </location>
</feature>
<dbReference type="InterPro" id="IPR036329">
    <property type="entry name" value="Aro-AA_hydroxylase_C_sf"/>
</dbReference>
<sequence length="879" mass="100143">MSYKSSYFRCLEHRLSALREDVDDQETLHTFNHEMPPETLQSLVEQGKTTSFIFSIKNRVGGLARALKVFQENGINVVHIESRRSRRTNSEYEIYVDLEADRNRVNESMNQLKRQVSCVRFDLNNLAESISQNNDDVFTTNNDATSNGNDDLDLPPPSPFLDRNGEPISRQTAFSRHLYISSKTDISLSVLCYDGVLCYLSNILGQDSLIEIEENLKRYFSTEEINQAYTNLNNCLTYCLLTLDLNKDHAIYSIIQQCSTDLTNSTGLLSVMKTIHGNQLFSRLPLFVTNDWLHMIRGIQNLAKLEKATESVVNLQRQISNLKENLTPLHQLVQNIDQISSTIESPPSSSPNDQCCLRTYCSHNSTMFHATTSNDSPSSSWISLDVETNPVVKFTGFIRNPVTNFVMPIGAPPSDVASSTQSIDDTISSDDDQKSSWRSLNRSLSSHPSMQTTGSVIVKRDDTLWMYPAGVKHLKYGAMFSSIHANTDDYEFEPMRSRANSCDDAFANKKKQNLFISKSIKRPKKKSIKPTRVEAEETPWFPRRIDDLDQCSNKVLLYGSDLDADHPGFTDKVYRARRMYFHDVAIAYKHGQPIPRVEYTKEETETWGAVFRNLNKLYPTHACNEYLANWPLLREKCGFREDNIPQLDDISRFLRDRTGFTLRPVAGYLSPRDFLYGLAFRVFHCTQYIRHSSNPSYTPEPDCCHELFGHVPLLADPNFAQFSHEIGLAAIGASEEDINRLATCYFFTIEFGLCRQNDGLRAYGAGLLSSCSELQYALSDQAKKIQFDPDVVCKTKCLITTYQHQYFVSASFVEAKEKMRQFALSIKRPFAVRYNPYNQSIEIVSNTQHVAQIISDLKGDICIIFDALKKLENSMNNDK</sequence>
<dbReference type="InterPro" id="IPR036951">
    <property type="entry name" value="ArAA_hydroxylase_sf"/>
</dbReference>
<evidence type="ECO:0000256" key="8">
    <source>
        <dbReference type="ARBA" id="ARBA00042662"/>
    </source>
</evidence>
<feature type="compositionally biased region" description="Low complexity" evidence="12">
    <location>
        <begin position="436"/>
        <end position="446"/>
    </location>
</feature>
<evidence type="ECO:0000256" key="9">
    <source>
        <dbReference type="ARBA" id="ARBA00062416"/>
    </source>
</evidence>
<dbReference type="GO" id="GO:0005506">
    <property type="term" value="F:iron ion binding"/>
    <property type="evidence" value="ECO:0007669"/>
    <property type="project" value="InterPro"/>
</dbReference>
<comment type="similarity">
    <text evidence="2">Belongs to the biopterin-dependent aromatic amino acid hydroxylase family.</text>
</comment>
<evidence type="ECO:0000256" key="12">
    <source>
        <dbReference type="SAM" id="MobiDB-lite"/>
    </source>
</evidence>
<dbReference type="InterPro" id="IPR001273">
    <property type="entry name" value="ArAA_hydroxylase"/>
</dbReference>
<dbReference type="GO" id="GO:0004510">
    <property type="term" value="F:tryptophan 5-monooxygenase activity"/>
    <property type="evidence" value="ECO:0007669"/>
    <property type="project" value="TreeGrafter"/>
</dbReference>
<evidence type="ECO:0000256" key="1">
    <source>
        <dbReference type="ARBA" id="ARBA00001954"/>
    </source>
</evidence>
<dbReference type="InterPro" id="IPR019774">
    <property type="entry name" value="Aromatic-AA_hydroxylase_C"/>
</dbReference>
<keyword evidence="6" id="KW-0503">Monooxygenase</keyword>
<evidence type="ECO:0000256" key="7">
    <source>
        <dbReference type="ARBA" id="ARBA00040889"/>
    </source>
</evidence>
<evidence type="ECO:0000256" key="11">
    <source>
        <dbReference type="PIRSR" id="PIRSR601273-2"/>
    </source>
</evidence>
<evidence type="ECO:0000313" key="17">
    <source>
        <dbReference type="Proteomes" id="UP000663865"/>
    </source>
</evidence>